<name>A0AAE3ZWY9_9ACTN</name>
<dbReference type="SUPFAM" id="SSF55469">
    <property type="entry name" value="FMN-dependent nitroreductase-like"/>
    <property type="match status" value="2"/>
</dbReference>
<evidence type="ECO:0000313" key="3">
    <source>
        <dbReference type="Proteomes" id="UP001183629"/>
    </source>
</evidence>
<dbReference type="AlphaFoldDB" id="A0AAE3ZWY9"/>
<dbReference type="NCBIfam" id="NF047509">
    <property type="entry name" value="Rv3131_FMN_oxido"/>
    <property type="match status" value="1"/>
</dbReference>
<feature type="region of interest" description="Disordered" evidence="1">
    <location>
        <begin position="204"/>
        <end position="226"/>
    </location>
</feature>
<dbReference type="PANTHER" id="PTHR23026">
    <property type="entry name" value="NADPH NITROREDUCTASE"/>
    <property type="match status" value="1"/>
</dbReference>
<gene>
    <name evidence="2" type="ORF">J2S44_006959</name>
</gene>
<comment type="caution">
    <text evidence="2">The sequence shown here is derived from an EMBL/GenBank/DDBJ whole genome shotgun (WGS) entry which is preliminary data.</text>
</comment>
<evidence type="ECO:0000256" key="1">
    <source>
        <dbReference type="SAM" id="MobiDB-lite"/>
    </source>
</evidence>
<protein>
    <submittedName>
        <fullName evidence="2">Nitroreductase</fullName>
    </submittedName>
</protein>
<proteinExistence type="predicted"/>
<keyword evidence="3" id="KW-1185">Reference proteome</keyword>
<dbReference type="PANTHER" id="PTHR23026:SF123">
    <property type="entry name" value="NAD(P)H NITROREDUCTASE RV3131-RELATED"/>
    <property type="match status" value="1"/>
</dbReference>
<dbReference type="InterPro" id="IPR000415">
    <property type="entry name" value="Nitroreductase-like"/>
</dbReference>
<dbReference type="Proteomes" id="UP001183629">
    <property type="component" value="Unassembled WGS sequence"/>
</dbReference>
<reference evidence="2 3" key="1">
    <citation type="submission" date="2023-07" db="EMBL/GenBank/DDBJ databases">
        <title>Sequencing the genomes of 1000 actinobacteria strains.</title>
        <authorList>
            <person name="Klenk H.-P."/>
        </authorList>
    </citation>
    <scope>NUCLEOTIDE SEQUENCE [LARGE SCALE GENOMIC DNA]</scope>
    <source>
        <strain evidence="2 3">DSM 44711</strain>
    </source>
</reference>
<accession>A0AAE3ZWY9</accession>
<dbReference type="InterPro" id="IPR050627">
    <property type="entry name" value="Nitroreductase/BluB"/>
</dbReference>
<evidence type="ECO:0000313" key="2">
    <source>
        <dbReference type="EMBL" id="MDR7326709.1"/>
    </source>
</evidence>
<dbReference type="EMBL" id="JAVDYC010000001">
    <property type="protein sequence ID" value="MDR7326709.1"/>
    <property type="molecule type" value="Genomic_DNA"/>
</dbReference>
<dbReference type="GO" id="GO:0016491">
    <property type="term" value="F:oxidoreductase activity"/>
    <property type="evidence" value="ECO:0007669"/>
    <property type="project" value="InterPro"/>
</dbReference>
<organism evidence="2 3">
    <name type="scientific">Catenuloplanes niger</name>
    <dbReference type="NCBI Taxonomy" id="587534"/>
    <lineage>
        <taxon>Bacteria</taxon>
        <taxon>Bacillati</taxon>
        <taxon>Actinomycetota</taxon>
        <taxon>Actinomycetes</taxon>
        <taxon>Micromonosporales</taxon>
        <taxon>Micromonosporaceae</taxon>
        <taxon>Catenuloplanes</taxon>
    </lineage>
</organism>
<dbReference type="Gene3D" id="3.40.109.10">
    <property type="entry name" value="NADH Oxidase"/>
    <property type="match status" value="1"/>
</dbReference>
<sequence length="334" mass="34986">MVRIPLAEDAAVRTAPDGYLAEDLAAAVTAAVRAPSQHNTQPWRFRLSGGAIEIRSDPARRLPIADPTGWAVRIACGAALCNARLALAARGRPADGVIRPVPAEADLVARLVPGPPRPATPAELALLAAVPRRRSTRARFSARPVPASIRARLLDAVRSEGGWLDLIVGTAAVTAVAEIAHSADRVLRRNDDYRAEIEAWTRPAPSFDGVPPEAAGPTADPTDVLPRRDFGGAVPERPGTPEPEPLVAVLGSPADTAAEQIAAGRALQKLLLTVTDAGLAASMVSQPIEVPAAREQLRLALGRFGPPQMVVRIGYAAPGAVTPRRAAESVIIPE</sequence>
<dbReference type="RefSeq" id="WP_310422891.1">
    <property type="nucleotide sequence ID" value="NZ_JAVDYC010000001.1"/>
</dbReference>